<reference evidence="5" key="1">
    <citation type="submission" date="2022-02" db="EMBL/GenBank/DDBJ databases">
        <title>Emergence and expansion in Europe of a Vibrio aestuarianus clonal complex pathogenic for oysters.</title>
        <authorList>
            <person name="Mesnil A."/>
            <person name="Travers M.-A."/>
        </authorList>
    </citation>
    <scope>NUCLEOTIDE SEQUENCE</scope>
    <source>
        <strain evidence="5">19_064_15T1</strain>
    </source>
</reference>
<dbReference type="Gene3D" id="1.20.120.160">
    <property type="entry name" value="HPT domain"/>
    <property type="match status" value="1"/>
</dbReference>
<dbReference type="InterPro" id="IPR036641">
    <property type="entry name" value="HPT_dom_sf"/>
</dbReference>
<dbReference type="GO" id="GO:0004672">
    <property type="term" value="F:protein kinase activity"/>
    <property type="evidence" value="ECO:0007669"/>
    <property type="project" value="UniProtKB-ARBA"/>
</dbReference>
<keyword evidence="2" id="KW-0597">Phosphoprotein</keyword>
<dbReference type="Proteomes" id="UP001140978">
    <property type="component" value="Unassembled WGS sequence"/>
</dbReference>
<keyword evidence="3" id="KW-0812">Transmembrane</keyword>
<proteinExistence type="predicted"/>
<evidence type="ECO:0000313" key="5">
    <source>
        <dbReference type="EMBL" id="MDE1346805.1"/>
    </source>
</evidence>
<evidence type="ECO:0000256" key="2">
    <source>
        <dbReference type="PROSITE-ProRule" id="PRU00110"/>
    </source>
</evidence>
<evidence type="ECO:0000259" key="4">
    <source>
        <dbReference type="PROSITE" id="PS50894"/>
    </source>
</evidence>
<organism evidence="5 6">
    <name type="scientific">Vibrio aestuarianus</name>
    <dbReference type="NCBI Taxonomy" id="28171"/>
    <lineage>
        <taxon>Bacteria</taxon>
        <taxon>Pseudomonadati</taxon>
        <taxon>Pseudomonadota</taxon>
        <taxon>Gammaproteobacteria</taxon>
        <taxon>Vibrionales</taxon>
        <taxon>Vibrionaceae</taxon>
        <taxon>Vibrio</taxon>
    </lineage>
</organism>
<dbReference type="Pfam" id="PF01627">
    <property type="entry name" value="Hpt"/>
    <property type="match status" value="1"/>
</dbReference>
<evidence type="ECO:0000256" key="3">
    <source>
        <dbReference type="SAM" id="Phobius"/>
    </source>
</evidence>
<dbReference type="AlphaFoldDB" id="A0A9X4FBF5"/>
<dbReference type="EMBL" id="JAKNAX010000023">
    <property type="protein sequence ID" value="MDE1346805.1"/>
    <property type="molecule type" value="Genomic_DNA"/>
</dbReference>
<dbReference type="RefSeq" id="WP_253910139.1">
    <property type="nucleotide sequence ID" value="NZ_JAKNAX010000023.1"/>
</dbReference>
<keyword evidence="1" id="KW-0902">Two-component regulatory system</keyword>
<comment type="caution">
    <text evidence="5">The sequence shown here is derived from an EMBL/GenBank/DDBJ whole genome shotgun (WGS) entry which is preliminary data.</text>
</comment>
<feature type="domain" description="HPt" evidence="4">
    <location>
        <begin position="329"/>
        <end position="424"/>
    </location>
</feature>
<keyword evidence="3" id="KW-1133">Transmembrane helix</keyword>
<evidence type="ECO:0000313" key="6">
    <source>
        <dbReference type="Proteomes" id="UP001140978"/>
    </source>
</evidence>
<protein>
    <submittedName>
        <fullName evidence="5">Hpt domain-containing protein</fullName>
    </submittedName>
</protein>
<name>A0A9X4FBF5_9VIBR</name>
<feature type="transmembrane region" description="Helical" evidence="3">
    <location>
        <begin position="25"/>
        <end position="44"/>
    </location>
</feature>
<dbReference type="SUPFAM" id="SSF47226">
    <property type="entry name" value="Histidine-containing phosphotransfer domain, HPT domain"/>
    <property type="match status" value="1"/>
</dbReference>
<accession>A0A9X4FBF5</accession>
<dbReference type="GO" id="GO:0000160">
    <property type="term" value="P:phosphorelay signal transduction system"/>
    <property type="evidence" value="ECO:0007669"/>
    <property type="project" value="UniProtKB-KW"/>
</dbReference>
<keyword evidence="3" id="KW-0472">Membrane</keyword>
<feature type="transmembrane region" description="Helical" evidence="3">
    <location>
        <begin position="249"/>
        <end position="268"/>
    </location>
</feature>
<dbReference type="InterPro" id="IPR008207">
    <property type="entry name" value="Sig_transdc_His_kin_Hpt_dom"/>
</dbReference>
<gene>
    <name evidence="5" type="ORF">L9X51_10210</name>
</gene>
<dbReference type="PROSITE" id="PS50894">
    <property type="entry name" value="HPT"/>
    <property type="match status" value="1"/>
</dbReference>
<evidence type="ECO:0000256" key="1">
    <source>
        <dbReference type="ARBA" id="ARBA00023012"/>
    </source>
</evidence>
<sequence length="424" mass="48500">MLVFNCKLDVVVQVFGYRKWNGIKVRYYLLILFGWAALIGTVYWQNHSSYQTMSAVEELGNSVDELRSSLYFKEPYRSARANDLALNIQLLYSLRLQLEVENRVHLFQPDIQQLLHVTDRYIQLTRSYLSIELKIQELVEQLKLLRDKPTTPPEVQQKYTTLGAYVFEAMFSDMEQNPQIYRTLDRLYLEAQQLPPAQKQELERSLAQASELLNQYAQGAYLVQNLLRHSIYQQITHVEDQYHYLLKSYGYVITAISAIAMLLMGWLLSISSQVAVSSETVEPDEEGTVVKEPKVQKAEVNEIIDTAALTPKYAESKVDVQQMLDALNGDNDSVQMLLGVFIQDHSQDAEQLESLIHSDRKGARRRVHSLKSVAANLGAEGLKQISYEIEQVLDNGSIPSEEQLHLLAKYLSSAIESARLHLDK</sequence>
<feature type="modified residue" description="Phosphohistidine" evidence="2">
    <location>
        <position position="368"/>
    </location>
</feature>